<sequence length="96" mass="10418">MKPAAKKISAEEAERVALEAFSRIAADEERLGRFMAVSGLQAQTIRAAAALPGFLAGILDYVAADEPLLIALAQEMETVPERIMEARRTLSPSEFE</sequence>
<gene>
    <name evidence="1" type="ORF">GDR74_10790</name>
</gene>
<reference evidence="1 2" key="1">
    <citation type="submission" date="2019-10" db="EMBL/GenBank/DDBJ databases">
        <title>Isolation, Identification of Microvirga thermotolerans HR1, a novel thermophilic bacterium and Comparative Genomics of the genus Microvirga.</title>
        <authorList>
            <person name="Li J."/>
            <person name="Zhang W."/>
            <person name="Lin M."/>
            <person name="Wang J."/>
        </authorList>
    </citation>
    <scope>NUCLEOTIDE SEQUENCE [LARGE SCALE GENOMIC DNA]</scope>
    <source>
        <strain evidence="1 2">HR1</strain>
    </source>
</reference>
<name>A0A5P9JYG1_9HYPH</name>
<keyword evidence="2" id="KW-1185">Reference proteome</keyword>
<accession>A0A5P9JYG1</accession>
<dbReference type="AlphaFoldDB" id="A0A5P9JYG1"/>
<dbReference type="Proteomes" id="UP000325614">
    <property type="component" value="Chromosome"/>
</dbReference>
<dbReference type="InterPro" id="IPR021955">
    <property type="entry name" value="DUF3572"/>
</dbReference>
<protein>
    <submittedName>
        <fullName evidence="1">DUF3572 family protein</fullName>
    </submittedName>
</protein>
<evidence type="ECO:0000313" key="2">
    <source>
        <dbReference type="Proteomes" id="UP000325614"/>
    </source>
</evidence>
<proteinExistence type="predicted"/>
<organism evidence="1 2">
    <name type="scientific">Microvirga thermotolerans</name>
    <dbReference type="NCBI Taxonomy" id="2651334"/>
    <lineage>
        <taxon>Bacteria</taxon>
        <taxon>Pseudomonadati</taxon>
        <taxon>Pseudomonadota</taxon>
        <taxon>Alphaproteobacteria</taxon>
        <taxon>Hyphomicrobiales</taxon>
        <taxon>Methylobacteriaceae</taxon>
        <taxon>Microvirga</taxon>
    </lineage>
</organism>
<dbReference type="Pfam" id="PF12096">
    <property type="entry name" value="DUF3572"/>
    <property type="match status" value="1"/>
</dbReference>
<evidence type="ECO:0000313" key="1">
    <source>
        <dbReference type="EMBL" id="QFU16676.1"/>
    </source>
</evidence>
<dbReference type="RefSeq" id="WP_152586319.1">
    <property type="nucleotide sequence ID" value="NZ_CP045423.1"/>
</dbReference>
<dbReference type="KEGG" id="mico:GDR74_10790"/>
<dbReference type="EMBL" id="CP045423">
    <property type="protein sequence ID" value="QFU16676.1"/>
    <property type="molecule type" value="Genomic_DNA"/>
</dbReference>